<sequence length="375" mass="41028">MANRFRSALTRHRTLARSLAAGWLVIALAGCATQQSAAPPQDVGASTAAPEVRSVAPLAPVEPVAASLPSWRDGASRDAILKFVSDVTRVGAPTFLPVESRIAVFDNDGTLWSEQPIPFQLIFMIDQLKAAAPEHPEWKKRPAFKALMTNDVAALAANQKDAFALIAEANSGMSTDVYDASIRDWLTRAKHPKFGRAYTDLVYQPQRELLALLRANGFQIWIVSGGTAEFMRVWASDAYGIPPERIVGSEEKLQYRVADGKPVLIRKPGFDVYNDGPVKPVSIFRAIGRRPVLAVGNSDGDREMIEYTTSGDGPSLGVLIHHDDGAREFAYDRASKTAKLDKAWDQAKQAGWVVVSMQKDWKTIFPFESAPAPNK</sequence>
<dbReference type="Proteomes" id="UP000366945">
    <property type="component" value="Unassembled WGS sequence"/>
</dbReference>
<dbReference type="GO" id="GO:0016787">
    <property type="term" value="F:hydrolase activity"/>
    <property type="evidence" value="ECO:0007669"/>
    <property type="project" value="UniProtKB-KW"/>
</dbReference>
<dbReference type="PROSITE" id="PS51257">
    <property type="entry name" value="PROKAR_LIPOPROTEIN"/>
    <property type="match status" value="1"/>
</dbReference>
<dbReference type="EMBL" id="CABPSK010000001">
    <property type="protein sequence ID" value="VVD75336.1"/>
    <property type="molecule type" value="Genomic_DNA"/>
</dbReference>
<dbReference type="SUPFAM" id="SSF56784">
    <property type="entry name" value="HAD-like"/>
    <property type="match status" value="1"/>
</dbReference>
<keyword evidence="1" id="KW-0732">Signal</keyword>
<keyword evidence="2" id="KW-0378">Hydrolase</keyword>
<evidence type="ECO:0000313" key="3">
    <source>
        <dbReference type="Proteomes" id="UP000366945"/>
    </source>
</evidence>
<dbReference type="CDD" id="cd01427">
    <property type="entry name" value="HAD_like"/>
    <property type="match status" value="1"/>
</dbReference>
<keyword evidence="3" id="KW-1185">Reference proteome</keyword>
<dbReference type="GeneID" id="300402895"/>
<evidence type="ECO:0000256" key="1">
    <source>
        <dbReference type="SAM" id="SignalP"/>
    </source>
</evidence>
<dbReference type="Pfam" id="PF12710">
    <property type="entry name" value="HAD"/>
    <property type="match status" value="1"/>
</dbReference>
<dbReference type="Gene3D" id="3.40.50.1000">
    <property type="entry name" value="HAD superfamily/HAD-like"/>
    <property type="match status" value="1"/>
</dbReference>
<feature type="chain" id="PRO_5022730418" evidence="1">
    <location>
        <begin position="38"/>
        <end position="375"/>
    </location>
</feature>
<protein>
    <submittedName>
        <fullName evidence="2">HAD family hydrolase</fullName>
    </submittedName>
</protein>
<organism evidence="2 3">
    <name type="scientific">Pandoraea pneumonica</name>
    <dbReference type="NCBI Taxonomy" id="2508299"/>
    <lineage>
        <taxon>Bacteria</taxon>
        <taxon>Pseudomonadati</taxon>
        <taxon>Pseudomonadota</taxon>
        <taxon>Betaproteobacteria</taxon>
        <taxon>Burkholderiales</taxon>
        <taxon>Burkholderiaceae</taxon>
        <taxon>Pandoraea</taxon>
    </lineage>
</organism>
<dbReference type="InterPro" id="IPR023214">
    <property type="entry name" value="HAD_sf"/>
</dbReference>
<accession>A0A5E4SHB5</accession>
<reference evidence="2 3" key="1">
    <citation type="submission" date="2019-08" db="EMBL/GenBank/DDBJ databases">
        <authorList>
            <person name="Peeters C."/>
        </authorList>
    </citation>
    <scope>NUCLEOTIDE SEQUENCE [LARGE SCALE GENOMIC DNA]</scope>
    <source>
        <strain evidence="2 3">LMG 31114</strain>
    </source>
</reference>
<dbReference type="RefSeq" id="WP_150678201.1">
    <property type="nucleotide sequence ID" value="NZ_CABPSK010000001.1"/>
</dbReference>
<dbReference type="AlphaFoldDB" id="A0A5E4SHB5"/>
<dbReference type="PANTHER" id="PTHR43344">
    <property type="entry name" value="PHOSPHOSERINE PHOSPHATASE"/>
    <property type="match status" value="1"/>
</dbReference>
<dbReference type="InterPro" id="IPR036412">
    <property type="entry name" value="HAD-like_sf"/>
</dbReference>
<evidence type="ECO:0000313" key="2">
    <source>
        <dbReference type="EMBL" id="VVD75336.1"/>
    </source>
</evidence>
<feature type="signal peptide" evidence="1">
    <location>
        <begin position="1"/>
        <end position="37"/>
    </location>
</feature>
<dbReference type="InterPro" id="IPR050582">
    <property type="entry name" value="HAD-like_SerB"/>
</dbReference>
<proteinExistence type="predicted"/>
<dbReference type="OrthoDB" id="9799365at2"/>
<gene>
    <name evidence="2" type="ORF">PPN31114_00837</name>
</gene>
<name>A0A5E4SHB5_9BURK</name>